<feature type="binding site" evidence="5">
    <location>
        <position position="230"/>
    </location>
    <ligand>
        <name>substrate</name>
    </ligand>
</feature>
<comment type="catalytic activity">
    <reaction evidence="5">
        <text>7-aminomethyl-7-carbaguanine + guanosine(34) in tRNA = 7-aminomethyl-7-carbaguanosine(34) in tRNA + guanine</text>
        <dbReference type="Rhea" id="RHEA:24104"/>
        <dbReference type="Rhea" id="RHEA-COMP:10341"/>
        <dbReference type="Rhea" id="RHEA-COMP:10342"/>
        <dbReference type="ChEBI" id="CHEBI:16235"/>
        <dbReference type="ChEBI" id="CHEBI:58703"/>
        <dbReference type="ChEBI" id="CHEBI:74269"/>
        <dbReference type="ChEBI" id="CHEBI:82833"/>
        <dbReference type="EC" id="2.4.2.29"/>
    </reaction>
</comment>
<gene>
    <name evidence="5 8" type="primary">tgt</name>
    <name evidence="7" type="ORF">O4328_09835</name>
    <name evidence="8" type="ORF">Q5707_02425</name>
</gene>
<keyword evidence="2 5" id="KW-0808">Transferase</keyword>
<name>A0AAX3YIR2_RHOOP</name>
<evidence type="ECO:0000256" key="5">
    <source>
        <dbReference type="HAMAP-Rule" id="MF_00168"/>
    </source>
</evidence>
<comment type="function">
    <text evidence="5">Catalyzes the base-exchange of a guanine (G) residue with the queuine precursor 7-aminomethyl-7-deazaguanine (PreQ1) at position 34 (anticodon wobble position) in tRNAs with GU(N) anticodons (tRNA-Asp, -Asn, -His and -Tyr). Catalysis occurs through a double-displacement mechanism. The nucleophile active site attacks the C1' of nucleotide 34 to detach the guanine base from the RNA, forming a covalent enzyme-RNA intermediate. The proton acceptor active site deprotonates the incoming PreQ1, allowing a nucleophilic attack on the C1' of the ribose to form the product. After dissociation, two additional enzymatic reactions on the tRNA convert PreQ1 to queuine (Q), resulting in the hypermodified nucleoside queuosine (7-(((4,5-cis-dihydroxy-2-cyclopenten-1-yl)amino)methyl)-7-deazaguanosine).</text>
</comment>
<protein>
    <recommendedName>
        <fullName evidence="5">Queuine tRNA-ribosyltransferase</fullName>
        <ecNumber evidence="5">2.4.2.29</ecNumber>
    </recommendedName>
    <alternativeName>
        <fullName evidence="5">Guanine insertion enzyme</fullName>
    </alternativeName>
    <alternativeName>
        <fullName evidence="5">tRNA-guanine transglycosylase</fullName>
    </alternativeName>
</protein>
<dbReference type="InterPro" id="IPR050076">
    <property type="entry name" value="ArchSynthase1/Queuine_TRR"/>
</dbReference>
<dbReference type="InterPro" id="IPR004803">
    <property type="entry name" value="TGT"/>
</dbReference>
<dbReference type="EMBL" id="CP130953">
    <property type="protein sequence ID" value="WLF47887.1"/>
    <property type="molecule type" value="Genomic_DNA"/>
</dbReference>
<comment type="subunit">
    <text evidence="5">Homodimer. Within each dimer, one monomer is responsible for RNA recognition and catalysis, while the other monomer binds to the replacement base PreQ1.</text>
</comment>
<dbReference type="EC" id="2.4.2.29" evidence="5"/>
<keyword evidence="4 5" id="KW-0671">Queuosine biosynthesis</keyword>
<proteinExistence type="inferred from homology"/>
<evidence type="ECO:0000256" key="1">
    <source>
        <dbReference type="ARBA" id="ARBA00022676"/>
    </source>
</evidence>
<accession>A0AAX3YIR2</accession>
<comment type="caution">
    <text evidence="5">Lacks conserved residue(s) required for the propagation of feature annotation.</text>
</comment>
<evidence type="ECO:0000313" key="7">
    <source>
        <dbReference type="EMBL" id="MCZ4583981.1"/>
    </source>
</evidence>
<evidence type="ECO:0000256" key="4">
    <source>
        <dbReference type="ARBA" id="ARBA00022785"/>
    </source>
</evidence>
<organism evidence="8 10">
    <name type="scientific">Rhodococcus opacus</name>
    <name type="common">Nocardia opaca</name>
    <dbReference type="NCBI Taxonomy" id="37919"/>
    <lineage>
        <taxon>Bacteria</taxon>
        <taxon>Bacillati</taxon>
        <taxon>Actinomycetota</taxon>
        <taxon>Actinomycetes</taxon>
        <taxon>Mycobacteriales</taxon>
        <taxon>Nocardiaceae</taxon>
        <taxon>Rhodococcus</taxon>
    </lineage>
</organism>
<dbReference type="GO" id="GO:0005829">
    <property type="term" value="C:cytosol"/>
    <property type="evidence" value="ECO:0007669"/>
    <property type="project" value="TreeGrafter"/>
</dbReference>
<comment type="cofactor">
    <cofactor evidence="5">
        <name>Zn(2+)</name>
        <dbReference type="ChEBI" id="CHEBI:29105"/>
    </cofactor>
    <text evidence="5">Binds 1 zinc ion per subunit.</text>
</comment>
<reference evidence="7" key="1">
    <citation type="submission" date="2022-12" db="EMBL/GenBank/DDBJ databases">
        <authorList>
            <person name="Krivoruchko A.V."/>
            <person name="Elkin A."/>
        </authorList>
    </citation>
    <scope>NUCLEOTIDE SEQUENCE</scope>
    <source>
        <strain evidence="7">IEGM 249</strain>
    </source>
</reference>
<dbReference type="Pfam" id="PF01702">
    <property type="entry name" value="TGT"/>
    <property type="match status" value="1"/>
</dbReference>
<sequence>MNAVVPTPPDPFFTVGTRLDGQLGRTGTIHTPHGDIATPSFVAVGTKATVKAVLPESMKELGAQSLLANAYHLYLQPGPDIVDEAGGLGKFMNWDGPTFTDSGGFQVMSLGVGFKKVLAMEAVGVRSDDVIAKGKERLATVDDDGVTFKSHLDGSRHRFTPEVSMQIQHQLGADIMFAFDELTTLLNTRGYQERSVERTQAWAVRCIAEHEKLTAERSHRPYQALFGVVQGAQYEDLRRQACRGLESITGESGRGFDGYGIGGALEKQNLGTIVRWCNEELPEHKPRHMLGISEPDDFFVAIENGADTFDCVNPSRVARNAAIYHPDGRFNINTSRFRRDFTPIDENCDCYTCANYTSAYIHHLFKAKEMLASTLCTIHNERFTVRLVDQIRASIEGGYFDEFKADTLGRFYRT</sequence>
<feature type="binding site" evidence="5">
    <location>
        <position position="353"/>
    </location>
    <ligand>
        <name>Zn(2+)</name>
        <dbReference type="ChEBI" id="CHEBI:29105"/>
    </ligand>
</feature>
<evidence type="ECO:0000259" key="6">
    <source>
        <dbReference type="Pfam" id="PF01702"/>
    </source>
</evidence>
<comment type="pathway">
    <text evidence="5">tRNA modification; tRNA-queuosine biosynthesis.</text>
</comment>
<feature type="binding site" evidence="5">
    <location>
        <position position="348"/>
    </location>
    <ligand>
        <name>Zn(2+)</name>
        <dbReference type="ChEBI" id="CHEBI:29105"/>
    </ligand>
</feature>
<feature type="binding site" evidence="5">
    <location>
        <position position="180"/>
    </location>
    <ligand>
        <name>substrate</name>
    </ligand>
</feature>
<dbReference type="NCBIfam" id="TIGR00430">
    <property type="entry name" value="Q_tRNA_tgt"/>
    <property type="match status" value="1"/>
</dbReference>
<feature type="binding site" evidence="5">
    <location>
        <position position="350"/>
    </location>
    <ligand>
        <name>Zn(2+)</name>
        <dbReference type="ChEBI" id="CHEBI:29105"/>
    </ligand>
</feature>
<keyword evidence="1 5" id="KW-0328">Glycosyltransferase</keyword>
<feature type="binding site" evidence="5">
    <location>
        <begin position="101"/>
        <end position="105"/>
    </location>
    <ligand>
        <name>substrate</name>
    </ligand>
</feature>
<reference evidence="8" key="2">
    <citation type="submission" date="2023-07" db="EMBL/GenBank/DDBJ databases">
        <title>Genomic analysis of Rhodococcus opacus VOC-14 with glycol ethers degradation activity.</title>
        <authorList>
            <person name="Narkevich D.A."/>
            <person name="Hlushen A.M."/>
            <person name="Akhremchuk A.E."/>
            <person name="Sikolenko M.A."/>
            <person name="Valentovich L.N."/>
        </authorList>
    </citation>
    <scope>NUCLEOTIDE SEQUENCE</scope>
    <source>
        <strain evidence="8">VOC-14</strain>
    </source>
</reference>
<dbReference type="EMBL" id="JAPWIS010000004">
    <property type="protein sequence ID" value="MCZ4583981.1"/>
    <property type="molecule type" value="Genomic_DNA"/>
</dbReference>
<evidence type="ECO:0000313" key="8">
    <source>
        <dbReference type="EMBL" id="WLF47887.1"/>
    </source>
</evidence>
<evidence type="ECO:0000256" key="3">
    <source>
        <dbReference type="ARBA" id="ARBA00022694"/>
    </source>
</evidence>
<dbReference type="Proteomes" id="UP001231166">
    <property type="component" value="Chromosome"/>
</dbReference>
<dbReference type="InterPro" id="IPR036511">
    <property type="entry name" value="TGT-like_sf"/>
</dbReference>
<evidence type="ECO:0000313" key="9">
    <source>
        <dbReference type="Proteomes" id="UP001066327"/>
    </source>
</evidence>
<keyword evidence="9" id="KW-1185">Reference proteome</keyword>
<dbReference type="NCBIfam" id="TIGR00449">
    <property type="entry name" value="tgt_general"/>
    <property type="match status" value="1"/>
</dbReference>
<dbReference type="InterPro" id="IPR002616">
    <property type="entry name" value="tRNA_ribo_trans-like"/>
</dbReference>
<dbReference type="GO" id="GO:0046872">
    <property type="term" value="F:metal ion binding"/>
    <property type="evidence" value="ECO:0007669"/>
    <property type="project" value="UniProtKB-KW"/>
</dbReference>
<dbReference type="RefSeq" id="WP_005561587.1">
    <property type="nucleotide sequence ID" value="NZ_CAJUXZ010000001.1"/>
</dbReference>
<dbReference type="PANTHER" id="PTHR46499:SF1">
    <property type="entry name" value="QUEUINE TRNA-RIBOSYLTRANSFERASE"/>
    <property type="match status" value="1"/>
</dbReference>
<feature type="active site" description="Proton acceptor" evidence="5">
    <location>
        <position position="101"/>
    </location>
</feature>
<evidence type="ECO:0000256" key="2">
    <source>
        <dbReference type="ARBA" id="ARBA00022679"/>
    </source>
</evidence>
<feature type="binding site" evidence="5">
    <location>
        <position position="379"/>
    </location>
    <ligand>
        <name>Zn(2+)</name>
        <dbReference type="ChEBI" id="CHEBI:29105"/>
    </ligand>
</feature>
<dbReference type="PANTHER" id="PTHR46499">
    <property type="entry name" value="QUEUINE TRNA-RIBOSYLTRANSFERASE"/>
    <property type="match status" value="1"/>
</dbReference>
<dbReference type="HAMAP" id="MF_00168">
    <property type="entry name" value="Q_tRNA_Tgt"/>
    <property type="match status" value="1"/>
</dbReference>
<dbReference type="AlphaFoldDB" id="A0AAX3YIR2"/>
<feature type="domain" description="tRNA-guanine(15) transglycosylase-like" evidence="6">
    <location>
        <begin position="24"/>
        <end position="409"/>
    </location>
</feature>
<feature type="active site" description="Nucleophile" evidence="5">
    <location>
        <position position="310"/>
    </location>
</feature>
<keyword evidence="3 5" id="KW-0819">tRNA processing</keyword>
<comment type="similarity">
    <text evidence="5">Belongs to the queuine tRNA-ribosyltransferase family.</text>
</comment>
<dbReference type="Proteomes" id="UP001066327">
    <property type="component" value="Unassembled WGS sequence"/>
</dbReference>
<evidence type="ECO:0000313" key="10">
    <source>
        <dbReference type="Proteomes" id="UP001231166"/>
    </source>
</evidence>
<dbReference type="GO" id="GO:0008616">
    <property type="term" value="P:tRNA queuosine(34) biosynthetic process"/>
    <property type="evidence" value="ECO:0007669"/>
    <property type="project" value="UniProtKB-UniRule"/>
</dbReference>
<dbReference type="SUPFAM" id="SSF51713">
    <property type="entry name" value="tRNA-guanine transglycosylase"/>
    <property type="match status" value="1"/>
</dbReference>
<keyword evidence="5" id="KW-0862">Zinc</keyword>
<dbReference type="GO" id="GO:0008479">
    <property type="term" value="F:tRNA-guanosine(34) queuine transglycosylase activity"/>
    <property type="evidence" value="ECO:0007669"/>
    <property type="project" value="UniProtKB-UniRule"/>
</dbReference>
<dbReference type="Gene3D" id="3.20.20.105">
    <property type="entry name" value="Queuine tRNA-ribosyltransferase-like"/>
    <property type="match status" value="1"/>
</dbReference>
<keyword evidence="5" id="KW-0479">Metal-binding</keyword>
<feature type="binding site" evidence="5">
    <location>
        <position position="263"/>
    </location>
    <ligand>
        <name>substrate</name>
    </ligand>
</feature>